<sequence>MQIFFFLRDFFRPLLFEALQEASGKEKPKRREKSQI</sequence>
<proteinExistence type="predicted"/>
<evidence type="ECO:0000313" key="1">
    <source>
        <dbReference type="EMBL" id="CCB91997.1"/>
    </source>
</evidence>
<gene>
    <name evidence="1" type="ORF">WCH_BJ08820</name>
</gene>
<dbReference type="AlphaFoldDB" id="F8LES9"/>
<dbReference type="EMBL" id="FR872660">
    <property type="protein sequence ID" value="CCB91997.1"/>
    <property type="molecule type" value="Genomic_DNA"/>
</dbReference>
<organism evidence="1">
    <name type="scientific">Waddlia chondrophila 2032/99</name>
    <dbReference type="NCBI Taxonomy" id="765953"/>
    <lineage>
        <taxon>Bacteria</taxon>
        <taxon>Pseudomonadati</taxon>
        <taxon>Chlamydiota</taxon>
        <taxon>Chlamydiia</taxon>
        <taxon>Parachlamydiales</taxon>
        <taxon>Waddliaceae</taxon>
        <taxon>Waddlia</taxon>
    </lineage>
</organism>
<reference evidence="1" key="1">
    <citation type="submission" date="2011-05" db="EMBL/GenBank/DDBJ databases">
        <title>Unity in variety -- the pan-genome of the Chlamydiae.</title>
        <authorList>
            <person name="Collingro A."/>
            <person name="Tischler P."/>
            <person name="Weinmaier T."/>
            <person name="Penz T."/>
            <person name="Heinz E."/>
            <person name="Brunham R.C."/>
            <person name="Read T.D."/>
            <person name="Bavoil P.M."/>
            <person name="Sachse K."/>
            <person name="Kahane S."/>
            <person name="Friedman M.G."/>
            <person name="Rattei T."/>
            <person name="Myers G.S.A."/>
            <person name="Horn M."/>
        </authorList>
    </citation>
    <scope>NUCLEOTIDE SEQUENCE</scope>
    <source>
        <strain evidence="1">2032/99</strain>
    </source>
</reference>
<name>F8LES9_9BACT</name>
<accession>F8LES9</accession>
<protein>
    <submittedName>
        <fullName evidence="1">Uncharacterized protein</fullName>
    </submittedName>
</protein>